<evidence type="ECO:0000313" key="2">
    <source>
        <dbReference type="EMBL" id="CBJ26273.1"/>
    </source>
</evidence>
<sequence length="549" mass="61671">MGRSLPAYGPALPAREERVWENSHDADNGEKYARGRLGVDGYRQGATRNQPYKAEAPRQQRAVSRAERDATDLRTMIDQRDHAQPQEPMALQGYVKQVAIALSREDGELLEECLSISPAIAGEQRLLESRLSDDDVEAACSGGGRDSLPPVAVSLCREMLLYLQAVKNDDAKEAFKHYRGAFRVFVEDNSLLGFRGGQSGWLLPTLATMSRGVRLLANEKTDLDDEDAQADVVGLLHTAFSACLRDRSTDPVESKKLMAMHMAVVLFKHCFKLNRLRMCQDLSKNVRGGTGDAESLAVRADVVAFLYYEGKTFMHNAANDKHERAKAETTLTRALKECHVAATGNRRRILVNLVPLRMRMGCLPERRLLEKYDLLIFDDFSTAIRQGNLKRFSLLMKQHERALILSDLLPHLEGCRLMMYRQVLKQIATATDANVLPFRVIVLGLVLRGHEFDIDNDSFDPQQSAEERELARWDEVTFILAGLIMDGLISGVVRSRDAQLLLSKKTGFPDLPEVTETGLRPRLRPRPRPPSRHLRPTSTFNIFPAKVES</sequence>
<dbReference type="GO" id="GO:0000973">
    <property type="term" value="P:post-transcriptional tethering of RNA polymerase II gene DNA at nuclear periphery"/>
    <property type="evidence" value="ECO:0007669"/>
    <property type="project" value="TreeGrafter"/>
</dbReference>
<dbReference type="PANTHER" id="PTHR12732:SF0">
    <property type="entry name" value="PCI DOMAIN-CONTAINING PROTEIN 2"/>
    <property type="match status" value="1"/>
</dbReference>
<dbReference type="InterPro" id="IPR045114">
    <property type="entry name" value="Csn12-like"/>
</dbReference>
<dbReference type="eggNOG" id="KOG2688">
    <property type="taxonomic scope" value="Eukaryota"/>
</dbReference>
<dbReference type="GO" id="GO:0003690">
    <property type="term" value="F:double-stranded DNA binding"/>
    <property type="evidence" value="ECO:0007669"/>
    <property type="project" value="InterPro"/>
</dbReference>
<accession>D7FVA1</accession>
<evidence type="ECO:0000313" key="3">
    <source>
        <dbReference type="Proteomes" id="UP000002630"/>
    </source>
</evidence>
<dbReference type="GO" id="GO:0006368">
    <property type="term" value="P:transcription elongation by RNA polymerase II"/>
    <property type="evidence" value="ECO:0007669"/>
    <property type="project" value="TreeGrafter"/>
</dbReference>
<feature type="compositionally biased region" description="Basic and acidic residues" evidence="1">
    <location>
        <begin position="14"/>
        <end position="33"/>
    </location>
</feature>
<dbReference type="SMART" id="SM00753">
    <property type="entry name" value="PAM"/>
    <property type="match status" value="1"/>
</dbReference>
<dbReference type="AlphaFoldDB" id="D7FVA1"/>
<proteinExistence type="predicted"/>
<dbReference type="STRING" id="2880.D7FVA1"/>
<feature type="region of interest" description="Disordered" evidence="1">
    <location>
        <begin position="518"/>
        <end position="539"/>
    </location>
</feature>
<evidence type="ECO:0000256" key="1">
    <source>
        <dbReference type="SAM" id="MobiDB-lite"/>
    </source>
</evidence>
<name>D7FVA1_ECTSI</name>
<dbReference type="GO" id="GO:0016973">
    <property type="term" value="P:poly(A)+ mRNA export from nucleus"/>
    <property type="evidence" value="ECO:0007669"/>
    <property type="project" value="TreeGrafter"/>
</dbReference>
<dbReference type="GO" id="GO:0003723">
    <property type="term" value="F:RNA binding"/>
    <property type="evidence" value="ECO:0007669"/>
    <property type="project" value="InterPro"/>
</dbReference>
<feature type="compositionally biased region" description="Basic residues" evidence="1">
    <location>
        <begin position="521"/>
        <end position="535"/>
    </location>
</feature>
<reference evidence="2 3" key="1">
    <citation type="journal article" date="2010" name="Nature">
        <title>The Ectocarpus genome and the independent evolution of multicellularity in brown algae.</title>
        <authorList>
            <person name="Cock J.M."/>
            <person name="Sterck L."/>
            <person name="Rouze P."/>
            <person name="Scornet D."/>
            <person name="Allen A.E."/>
            <person name="Amoutzias G."/>
            <person name="Anthouard V."/>
            <person name="Artiguenave F."/>
            <person name="Aury J.M."/>
            <person name="Badger J.H."/>
            <person name="Beszteri B."/>
            <person name="Billiau K."/>
            <person name="Bonnet E."/>
            <person name="Bothwell J.H."/>
            <person name="Bowler C."/>
            <person name="Boyen C."/>
            <person name="Brownlee C."/>
            <person name="Carrano C.J."/>
            <person name="Charrier B."/>
            <person name="Cho G.Y."/>
            <person name="Coelho S.M."/>
            <person name="Collen J."/>
            <person name="Corre E."/>
            <person name="Da Silva C."/>
            <person name="Delage L."/>
            <person name="Delaroque N."/>
            <person name="Dittami S.M."/>
            <person name="Doulbeau S."/>
            <person name="Elias M."/>
            <person name="Farnham G."/>
            <person name="Gachon C.M."/>
            <person name="Gschloessl B."/>
            <person name="Heesch S."/>
            <person name="Jabbari K."/>
            <person name="Jubin C."/>
            <person name="Kawai H."/>
            <person name="Kimura K."/>
            <person name="Kloareg B."/>
            <person name="Kupper F.C."/>
            <person name="Lang D."/>
            <person name="Le Bail A."/>
            <person name="Leblanc C."/>
            <person name="Lerouge P."/>
            <person name="Lohr M."/>
            <person name="Lopez P.J."/>
            <person name="Martens C."/>
            <person name="Maumus F."/>
            <person name="Michel G."/>
            <person name="Miranda-Saavedra D."/>
            <person name="Morales J."/>
            <person name="Moreau H."/>
            <person name="Motomura T."/>
            <person name="Nagasato C."/>
            <person name="Napoli C.A."/>
            <person name="Nelson D.R."/>
            <person name="Nyvall-Collen P."/>
            <person name="Peters A.F."/>
            <person name="Pommier C."/>
            <person name="Potin P."/>
            <person name="Poulain J."/>
            <person name="Quesneville H."/>
            <person name="Read B."/>
            <person name="Rensing S.A."/>
            <person name="Ritter A."/>
            <person name="Rousvoal S."/>
            <person name="Samanta M."/>
            <person name="Samson G."/>
            <person name="Schroeder D.C."/>
            <person name="Segurens B."/>
            <person name="Strittmatter M."/>
            <person name="Tonon T."/>
            <person name="Tregear J.W."/>
            <person name="Valentin K."/>
            <person name="von Dassow P."/>
            <person name="Yamagishi T."/>
            <person name="Van de Peer Y."/>
            <person name="Wincker P."/>
        </authorList>
    </citation>
    <scope>NUCLEOTIDE SEQUENCE [LARGE SCALE GENOMIC DNA]</scope>
    <source>
        <strain evidence="3">Ec32 / CCAP1310/4</strain>
    </source>
</reference>
<dbReference type="GO" id="GO:0070390">
    <property type="term" value="C:transcription export complex 2"/>
    <property type="evidence" value="ECO:0007669"/>
    <property type="project" value="TreeGrafter"/>
</dbReference>
<dbReference type="EMBL" id="FN648475">
    <property type="protein sequence ID" value="CBJ26273.1"/>
    <property type="molecule type" value="Genomic_DNA"/>
</dbReference>
<dbReference type="InParanoid" id="D7FVA1"/>
<protein>
    <submittedName>
        <fullName evidence="2">Uncharacterized protein</fullName>
    </submittedName>
</protein>
<dbReference type="Proteomes" id="UP000002630">
    <property type="component" value="Linkage Group LG17"/>
</dbReference>
<dbReference type="PANTHER" id="PTHR12732">
    <property type="entry name" value="UNCHARACTERIZED PROTEASOME COMPONENT REGION PCI-CONTAINING"/>
    <property type="match status" value="1"/>
</dbReference>
<feature type="region of interest" description="Disordered" evidence="1">
    <location>
        <begin position="1"/>
        <end position="68"/>
    </location>
</feature>
<keyword evidence="3" id="KW-1185">Reference proteome</keyword>
<dbReference type="EMBL" id="FN649742">
    <property type="protein sequence ID" value="CBJ26273.1"/>
    <property type="molecule type" value="Genomic_DNA"/>
</dbReference>
<organism evidence="2 3">
    <name type="scientific">Ectocarpus siliculosus</name>
    <name type="common">Brown alga</name>
    <name type="synonym">Conferva siliculosa</name>
    <dbReference type="NCBI Taxonomy" id="2880"/>
    <lineage>
        <taxon>Eukaryota</taxon>
        <taxon>Sar</taxon>
        <taxon>Stramenopiles</taxon>
        <taxon>Ochrophyta</taxon>
        <taxon>PX clade</taxon>
        <taxon>Phaeophyceae</taxon>
        <taxon>Ectocarpales</taxon>
        <taxon>Ectocarpaceae</taxon>
        <taxon>Ectocarpus</taxon>
    </lineage>
</organism>
<dbReference type="OrthoDB" id="10252687at2759"/>
<gene>
    <name evidence="2" type="ORF">Esi_0029_0049</name>
</gene>